<organism evidence="2">
    <name type="scientific">Anguilla anguilla</name>
    <name type="common">European freshwater eel</name>
    <name type="synonym">Muraena anguilla</name>
    <dbReference type="NCBI Taxonomy" id="7936"/>
    <lineage>
        <taxon>Eukaryota</taxon>
        <taxon>Metazoa</taxon>
        <taxon>Chordata</taxon>
        <taxon>Craniata</taxon>
        <taxon>Vertebrata</taxon>
        <taxon>Euteleostomi</taxon>
        <taxon>Actinopterygii</taxon>
        <taxon>Neopterygii</taxon>
        <taxon>Teleostei</taxon>
        <taxon>Anguilliformes</taxon>
        <taxon>Anguillidae</taxon>
        <taxon>Anguilla</taxon>
    </lineage>
</organism>
<dbReference type="EMBL" id="GBXM01036161">
    <property type="protein sequence ID" value="JAH72416.1"/>
    <property type="molecule type" value="Transcribed_RNA"/>
</dbReference>
<feature type="region of interest" description="Disordered" evidence="1">
    <location>
        <begin position="1"/>
        <end position="21"/>
    </location>
</feature>
<accession>A0A0E9V357</accession>
<reference evidence="2" key="1">
    <citation type="submission" date="2014-11" db="EMBL/GenBank/DDBJ databases">
        <authorList>
            <person name="Amaro Gonzalez C."/>
        </authorList>
    </citation>
    <scope>NUCLEOTIDE SEQUENCE</scope>
</reference>
<proteinExistence type="predicted"/>
<sequence length="21" mass="2192">MTSPQKVFEEISGESPGSGPK</sequence>
<protein>
    <submittedName>
        <fullName evidence="2">Uncharacterized protein</fullName>
    </submittedName>
</protein>
<evidence type="ECO:0000256" key="1">
    <source>
        <dbReference type="SAM" id="MobiDB-lite"/>
    </source>
</evidence>
<reference evidence="2" key="2">
    <citation type="journal article" date="2015" name="Fish Shellfish Immunol.">
        <title>Early steps in the European eel (Anguilla anguilla)-Vibrio vulnificus interaction in the gills: Role of the RtxA13 toxin.</title>
        <authorList>
            <person name="Callol A."/>
            <person name="Pajuelo D."/>
            <person name="Ebbesson L."/>
            <person name="Teles M."/>
            <person name="MacKenzie S."/>
            <person name="Amaro C."/>
        </authorList>
    </citation>
    <scope>NUCLEOTIDE SEQUENCE</scope>
</reference>
<evidence type="ECO:0000313" key="2">
    <source>
        <dbReference type="EMBL" id="JAH72416.1"/>
    </source>
</evidence>
<dbReference type="AlphaFoldDB" id="A0A0E9V357"/>
<name>A0A0E9V357_ANGAN</name>